<gene>
    <name evidence="2" type="ORF">N7456_012438</name>
</gene>
<name>A0A9W9EVN6_9EURO</name>
<protein>
    <submittedName>
        <fullName evidence="2">Uncharacterized protein</fullName>
    </submittedName>
</protein>
<dbReference type="AlphaFoldDB" id="A0A9W9EVN6"/>
<feature type="chain" id="PRO_5040818418" evidence="1">
    <location>
        <begin position="20"/>
        <end position="178"/>
    </location>
</feature>
<reference evidence="2" key="1">
    <citation type="submission" date="2022-11" db="EMBL/GenBank/DDBJ databases">
        <authorList>
            <person name="Petersen C."/>
        </authorList>
    </citation>
    <scope>NUCLEOTIDE SEQUENCE</scope>
    <source>
        <strain evidence="2">IBT 30069</strain>
    </source>
</reference>
<feature type="signal peptide" evidence="1">
    <location>
        <begin position="1"/>
        <end position="19"/>
    </location>
</feature>
<dbReference type="OrthoDB" id="3928438at2759"/>
<dbReference type="EMBL" id="JAPQKH010000007">
    <property type="protein sequence ID" value="KAJ5088822.1"/>
    <property type="molecule type" value="Genomic_DNA"/>
</dbReference>
<evidence type="ECO:0000256" key="1">
    <source>
        <dbReference type="SAM" id="SignalP"/>
    </source>
</evidence>
<accession>A0A9W9EVN6</accession>
<evidence type="ECO:0000313" key="3">
    <source>
        <dbReference type="Proteomes" id="UP001149165"/>
    </source>
</evidence>
<keyword evidence="1" id="KW-0732">Signal</keyword>
<organism evidence="2 3">
    <name type="scientific">Penicillium angulare</name>
    <dbReference type="NCBI Taxonomy" id="116970"/>
    <lineage>
        <taxon>Eukaryota</taxon>
        <taxon>Fungi</taxon>
        <taxon>Dikarya</taxon>
        <taxon>Ascomycota</taxon>
        <taxon>Pezizomycotina</taxon>
        <taxon>Eurotiomycetes</taxon>
        <taxon>Eurotiomycetidae</taxon>
        <taxon>Eurotiales</taxon>
        <taxon>Aspergillaceae</taxon>
        <taxon>Penicillium</taxon>
    </lineage>
</organism>
<sequence length="178" mass="20323">MLLSNILTFFITFTTLAIAMVLKPHDAIHLDEMERYENFMAQVQDHHYLDMYFKDDKIQVDIFEYPVDTLVASGLFEPSSDAHAYFEQQENFAREMGIWDAAKPEDVGSDQEGASTTGETHVLERRAGCSRSVNIEFNALSEGASRCRQFCGLGAHCIRNCPRCYYVGGACRWQKWCI</sequence>
<comment type="caution">
    <text evidence="2">The sequence shown here is derived from an EMBL/GenBank/DDBJ whole genome shotgun (WGS) entry which is preliminary data.</text>
</comment>
<dbReference type="Proteomes" id="UP001149165">
    <property type="component" value="Unassembled WGS sequence"/>
</dbReference>
<evidence type="ECO:0000313" key="2">
    <source>
        <dbReference type="EMBL" id="KAJ5088822.1"/>
    </source>
</evidence>
<reference evidence="2" key="2">
    <citation type="journal article" date="2023" name="IMA Fungus">
        <title>Comparative genomic study of the Penicillium genus elucidates a diverse pangenome and 15 lateral gene transfer events.</title>
        <authorList>
            <person name="Petersen C."/>
            <person name="Sorensen T."/>
            <person name="Nielsen M.R."/>
            <person name="Sondergaard T.E."/>
            <person name="Sorensen J.L."/>
            <person name="Fitzpatrick D.A."/>
            <person name="Frisvad J.C."/>
            <person name="Nielsen K.L."/>
        </authorList>
    </citation>
    <scope>NUCLEOTIDE SEQUENCE</scope>
    <source>
        <strain evidence="2">IBT 30069</strain>
    </source>
</reference>
<keyword evidence="3" id="KW-1185">Reference proteome</keyword>
<proteinExistence type="predicted"/>